<organism evidence="2 3">
    <name type="scientific">Luteimonas soli</name>
    <dbReference type="NCBI Taxonomy" id="1648966"/>
    <lineage>
        <taxon>Bacteria</taxon>
        <taxon>Pseudomonadati</taxon>
        <taxon>Pseudomonadota</taxon>
        <taxon>Gammaproteobacteria</taxon>
        <taxon>Lysobacterales</taxon>
        <taxon>Lysobacteraceae</taxon>
        <taxon>Luteimonas</taxon>
    </lineage>
</organism>
<dbReference type="Proteomes" id="UP001595705">
    <property type="component" value="Unassembled WGS sequence"/>
</dbReference>
<evidence type="ECO:0000313" key="3">
    <source>
        <dbReference type="Proteomes" id="UP001595705"/>
    </source>
</evidence>
<keyword evidence="3" id="KW-1185">Reference proteome</keyword>
<feature type="region of interest" description="Disordered" evidence="1">
    <location>
        <begin position="41"/>
        <end position="73"/>
    </location>
</feature>
<feature type="compositionally biased region" description="Basic and acidic residues" evidence="1">
    <location>
        <begin position="41"/>
        <end position="64"/>
    </location>
</feature>
<dbReference type="RefSeq" id="WP_386744228.1">
    <property type="nucleotide sequence ID" value="NZ_JBHRYA010000007.1"/>
</dbReference>
<sequence>MPKYKVLSPIKVGKKIERTGEVEMSAGDAADALARGELELVKEAKAKDPKKDSAKGGEKQDPPKDPATTGGAK</sequence>
<protein>
    <submittedName>
        <fullName evidence="2">Uncharacterized protein</fullName>
    </submittedName>
</protein>
<proteinExistence type="predicted"/>
<gene>
    <name evidence="2" type="ORF">ACFONC_11665</name>
</gene>
<evidence type="ECO:0000256" key="1">
    <source>
        <dbReference type="SAM" id="MobiDB-lite"/>
    </source>
</evidence>
<accession>A0ABV7XLY0</accession>
<reference evidence="3" key="1">
    <citation type="journal article" date="2019" name="Int. J. Syst. Evol. Microbiol.">
        <title>The Global Catalogue of Microorganisms (GCM) 10K type strain sequencing project: providing services to taxonomists for standard genome sequencing and annotation.</title>
        <authorList>
            <consortium name="The Broad Institute Genomics Platform"/>
            <consortium name="The Broad Institute Genome Sequencing Center for Infectious Disease"/>
            <person name="Wu L."/>
            <person name="Ma J."/>
        </authorList>
    </citation>
    <scope>NUCLEOTIDE SEQUENCE [LARGE SCALE GENOMIC DNA]</scope>
    <source>
        <strain evidence="3">KCTC 42441</strain>
    </source>
</reference>
<comment type="caution">
    <text evidence="2">The sequence shown here is derived from an EMBL/GenBank/DDBJ whole genome shotgun (WGS) entry which is preliminary data.</text>
</comment>
<name>A0ABV7XLY0_9GAMM</name>
<dbReference type="EMBL" id="JBHRYA010000007">
    <property type="protein sequence ID" value="MFC3716808.1"/>
    <property type="molecule type" value="Genomic_DNA"/>
</dbReference>
<evidence type="ECO:0000313" key="2">
    <source>
        <dbReference type="EMBL" id="MFC3716808.1"/>
    </source>
</evidence>